<feature type="active site" description="Schiff-base intermediate with substrate" evidence="6">
    <location>
        <position position="167"/>
    </location>
</feature>
<dbReference type="RefSeq" id="WP_131837806.1">
    <property type="nucleotide sequence ID" value="NZ_SLWB01000001.1"/>
</dbReference>
<dbReference type="Gene3D" id="3.20.20.70">
    <property type="entry name" value="Aldolase class I"/>
    <property type="match status" value="1"/>
</dbReference>
<evidence type="ECO:0000256" key="3">
    <source>
        <dbReference type="ARBA" id="ARBA00023239"/>
    </source>
</evidence>
<organism evidence="8 9">
    <name type="scientific">Acetobacteroides hydrogenigenes</name>
    <dbReference type="NCBI Taxonomy" id="979970"/>
    <lineage>
        <taxon>Bacteria</taxon>
        <taxon>Pseudomonadati</taxon>
        <taxon>Bacteroidota</taxon>
        <taxon>Bacteroidia</taxon>
        <taxon>Bacteroidales</taxon>
        <taxon>Rikenellaceae</taxon>
        <taxon>Acetobacteroides</taxon>
    </lineage>
</organism>
<keyword evidence="3 5" id="KW-0456">Lyase</keyword>
<dbReference type="PANTHER" id="PTHR12128:SF21">
    <property type="entry name" value="N-ACETYLNEURAMINATE LYASE"/>
    <property type="match status" value="1"/>
</dbReference>
<evidence type="ECO:0000256" key="7">
    <source>
        <dbReference type="PIRSR" id="PIRSR001365-2"/>
    </source>
</evidence>
<dbReference type="PRINTS" id="PR00146">
    <property type="entry name" value="DHPICSNTHASE"/>
</dbReference>
<feature type="binding site" evidence="7">
    <location>
        <position position="206"/>
    </location>
    <ligand>
        <name>pyruvate</name>
        <dbReference type="ChEBI" id="CHEBI:15361"/>
    </ligand>
</feature>
<comment type="subcellular location">
    <subcellularLocation>
        <location evidence="1">Cytoplasm</location>
    </subcellularLocation>
</comment>
<dbReference type="InterPro" id="IPR013785">
    <property type="entry name" value="Aldolase_TIM"/>
</dbReference>
<evidence type="ECO:0000256" key="6">
    <source>
        <dbReference type="PIRSR" id="PIRSR001365-1"/>
    </source>
</evidence>
<evidence type="ECO:0000313" key="8">
    <source>
        <dbReference type="EMBL" id="TCN73020.1"/>
    </source>
</evidence>
<dbReference type="GO" id="GO:0005737">
    <property type="term" value="C:cytoplasm"/>
    <property type="evidence" value="ECO:0007669"/>
    <property type="project" value="UniProtKB-SubCell"/>
</dbReference>
<dbReference type="InterPro" id="IPR002220">
    <property type="entry name" value="DapA-like"/>
</dbReference>
<evidence type="ECO:0000313" key="9">
    <source>
        <dbReference type="Proteomes" id="UP000294830"/>
    </source>
</evidence>
<proteinExistence type="inferred from homology"/>
<keyword evidence="2" id="KW-0963">Cytoplasm</keyword>
<name>A0A4R2F6Z2_9BACT</name>
<evidence type="ECO:0000256" key="1">
    <source>
        <dbReference type="ARBA" id="ARBA00004496"/>
    </source>
</evidence>
<comment type="similarity">
    <text evidence="5">Belongs to the DapA family.</text>
</comment>
<dbReference type="SMART" id="SM01130">
    <property type="entry name" value="DHDPS"/>
    <property type="match status" value="1"/>
</dbReference>
<dbReference type="SUPFAM" id="SSF51569">
    <property type="entry name" value="Aldolase"/>
    <property type="match status" value="1"/>
</dbReference>
<dbReference type="OrthoDB" id="9778880at2"/>
<protein>
    <submittedName>
        <fullName evidence="8">N-acetylneuraminate lyase</fullName>
    </submittedName>
</protein>
<evidence type="ECO:0000256" key="5">
    <source>
        <dbReference type="PIRNR" id="PIRNR001365"/>
    </source>
</evidence>
<keyword evidence="4" id="KW-0119">Carbohydrate metabolism</keyword>
<dbReference type="AlphaFoldDB" id="A0A4R2F6Z2"/>
<dbReference type="Proteomes" id="UP000294830">
    <property type="component" value="Unassembled WGS sequence"/>
</dbReference>
<dbReference type="Pfam" id="PF00701">
    <property type="entry name" value="DHDPS"/>
    <property type="match status" value="1"/>
</dbReference>
<accession>A0A4R2F6Z2</accession>
<dbReference type="PIRSF" id="PIRSF001365">
    <property type="entry name" value="DHDPS"/>
    <property type="match status" value="1"/>
</dbReference>
<reference evidence="8 9" key="1">
    <citation type="submission" date="2019-03" db="EMBL/GenBank/DDBJ databases">
        <title>Genomic Encyclopedia of Archaeal and Bacterial Type Strains, Phase II (KMG-II): from individual species to whole genera.</title>
        <authorList>
            <person name="Goeker M."/>
        </authorList>
    </citation>
    <scope>NUCLEOTIDE SEQUENCE [LARGE SCALE GENOMIC DNA]</scope>
    <source>
        <strain evidence="8 9">RL-C</strain>
    </source>
</reference>
<dbReference type="GO" id="GO:0016829">
    <property type="term" value="F:lyase activity"/>
    <property type="evidence" value="ECO:0007669"/>
    <property type="project" value="UniProtKB-KW"/>
</dbReference>
<dbReference type="EMBL" id="SLWB01000001">
    <property type="protein sequence ID" value="TCN73020.1"/>
    <property type="molecule type" value="Genomic_DNA"/>
</dbReference>
<feature type="binding site" evidence="7">
    <location>
        <position position="46"/>
    </location>
    <ligand>
        <name>pyruvate</name>
        <dbReference type="ChEBI" id="CHEBI:15361"/>
    </ligand>
</feature>
<evidence type="ECO:0000256" key="2">
    <source>
        <dbReference type="ARBA" id="ARBA00022490"/>
    </source>
</evidence>
<evidence type="ECO:0000256" key="4">
    <source>
        <dbReference type="ARBA" id="ARBA00023277"/>
    </source>
</evidence>
<feature type="active site" description="Proton donor/acceptor" evidence="6">
    <location>
        <position position="137"/>
    </location>
</feature>
<keyword evidence="9" id="KW-1185">Reference proteome</keyword>
<dbReference type="PANTHER" id="PTHR12128">
    <property type="entry name" value="DIHYDRODIPICOLINATE SYNTHASE"/>
    <property type="match status" value="1"/>
</dbReference>
<comment type="caution">
    <text evidence="8">The sequence shown here is derived from an EMBL/GenBank/DDBJ whole genome shotgun (WGS) entry which is preliminary data.</text>
</comment>
<gene>
    <name evidence="8" type="ORF">CLV25_101238</name>
</gene>
<sequence length="299" mass="32745">MKQHNFIAAPHTPFLENGEVNLSEIANLYAFLKRNGIKGVFVNGSTSEGYQMTTEERMKTAKAWDAAVDPDFQLFIFVGHLSTKEACNLAAHANGLKNVKAVSATGPFYQRPGSLELLVDICQTIAAAAPDKGFYYYHIPVLTNINFSMTDFLKAAAPRIPNLKGVKYTHTDMQDYITATASPFPVMAGVDEIALASMQLGADWFIGSTYNFMLPLYIQMGKCLEAGDIEGALNLQRKSIEIIGILAKNGYMPAAKFVMSHLGVNVGIARHPFKNLTDEQKAGILKDLTAAGFFEYANK</sequence>